<dbReference type="InterPro" id="IPR015422">
    <property type="entry name" value="PyrdxlP-dep_Trfase_small"/>
</dbReference>
<dbReference type="GO" id="GO:0008483">
    <property type="term" value="F:transaminase activity"/>
    <property type="evidence" value="ECO:0007669"/>
    <property type="project" value="UniProtKB-KW"/>
</dbReference>
<dbReference type="InterPro" id="IPR015424">
    <property type="entry name" value="PyrdxlP-dep_Trfase"/>
</dbReference>
<evidence type="ECO:0000256" key="1">
    <source>
        <dbReference type="ARBA" id="ARBA00001933"/>
    </source>
</evidence>
<evidence type="ECO:0000313" key="7">
    <source>
        <dbReference type="Proteomes" id="UP000612362"/>
    </source>
</evidence>
<sequence>MPYVFDVERARQETPGSANVMHFNNAGASLMPEPVLTATLDHLRLEASIGGYEAAAQAQDSLEHAYDAIASLIHCSRDEVACIENATRAWDMAFYSLNFQPGDRILTSISEYASNYIAYLQVARKTGAVVEAIPNDFYGQVDVEALSGMLDERVKLISVTHVPTNGGLVNPVQAIGKLARQHNILFLVDACQSVGQMPIDVEQIGCDMLSATGRKYLRGPRGTGFLYVRRALLEQLEPPMLDLHAATWTSRDSYEMRPDARRFENWECNFAGKIGLGVAIDYALDWGLDNIWRRLKALAYQLRTQLSPIPGVIVHDRGSIQCGIVTFTVEGLTPEEIKRQLASEQINVSISELSSTLLDMESRHLSTMVRASVHYYNTEEEIERFCARIDALASTAF</sequence>
<protein>
    <submittedName>
        <fullName evidence="6">Aminotransferase class V</fullName>
    </submittedName>
</protein>
<keyword evidence="6" id="KW-0032">Aminotransferase</keyword>
<dbReference type="PANTHER" id="PTHR43586">
    <property type="entry name" value="CYSTEINE DESULFURASE"/>
    <property type="match status" value="1"/>
</dbReference>
<dbReference type="Gene3D" id="3.40.640.10">
    <property type="entry name" value="Type I PLP-dependent aspartate aminotransferase-like (Major domain)"/>
    <property type="match status" value="1"/>
</dbReference>
<dbReference type="EMBL" id="BNJF01000001">
    <property type="protein sequence ID" value="GHO45265.1"/>
    <property type="molecule type" value="Genomic_DNA"/>
</dbReference>
<keyword evidence="7" id="KW-1185">Reference proteome</keyword>
<organism evidence="6 7">
    <name type="scientific">Ktedonospora formicarum</name>
    <dbReference type="NCBI Taxonomy" id="2778364"/>
    <lineage>
        <taxon>Bacteria</taxon>
        <taxon>Bacillati</taxon>
        <taxon>Chloroflexota</taxon>
        <taxon>Ktedonobacteria</taxon>
        <taxon>Ktedonobacterales</taxon>
        <taxon>Ktedonobacteraceae</taxon>
        <taxon>Ktedonospora</taxon>
    </lineage>
</organism>
<dbReference type="RefSeq" id="WP_220194612.1">
    <property type="nucleotide sequence ID" value="NZ_BNJF01000001.1"/>
</dbReference>
<dbReference type="InterPro" id="IPR015421">
    <property type="entry name" value="PyrdxlP-dep_Trfase_major"/>
</dbReference>
<gene>
    <name evidence="6" type="ORF">KSX_34280</name>
</gene>
<dbReference type="Pfam" id="PF00266">
    <property type="entry name" value="Aminotran_5"/>
    <property type="match status" value="1"/>
</dbReference>
<dbReference type="PROSITE" id="PS00595">
    <property type="entry name" value="AA_TRANSFER_CLASS_5"/>
    <property type="match status" value="1"/>
</dbReference>
<dbReference type="AlphaFoldDB" id="A0A8J3MRR5"/>
<dbReference type="Gene3D" id="3.90.1150.10">
    <property type="entry name" value="Aspartate Aminotransferase, domain 1"/>
    <property type="match status" value="1"/>
</dbReference>
<dbReference type="InterPro" id="IPR000192">
    <property type="entry name" value="Aminotrans_V_dom"/>
</dbReference>
<comment type="cofactor">
    <cofactor evidence="1 4">
        <name>pyridoxal 5'-phosphate</name>
        <dbReference type="ChEBI" id="CHEBI:597326"/>
    </cofactor>
</comment>
<reference evidence="6" key="1">
    <citation type="submission" date="2020-10" db="EMBL/GenBank/DDBJ databases">
        <title>Taxonomic study of unclassified bacteria belonging to the class Ktedonobacteria.</title>
        <authorList>
            <person name="Yabe S."/>
            <person name="Wang C.M."/>
            <person name="Zheng Y."/>
            <person name="Sakai Y."/>
            <person name="Cavaletti L."/>
            <person name="Monciardini P."/>
            <person name="Donadio S."/>
        </authorList>
    </citation>
    <scope>NUCLEOTIDE SEQUENCE</scope>
    <source>
        <strain evidence="6">SOSP1-1</strain>
    </source>
</reference>
<dbReference type="SUPFAM" id="SSF53383">
    <property type="entry name" value="PLP-dependent transferases"/>
    <property type="match status" value="1"/>
</dbReference>
<comment type="similarity">
    <text evidence="3">Belongs to the class-V pyridoxal-phosphate-dependent aminotransferase family.</text>
</comment>
<evidence type="ECO:0000313" key="6">
    <source>
        <dbReference type="EMBL" id="GHO45265.1"/>
    </source>
</evidence>
<proteinExistence type="inferred from homology"/>
<dbReference type="Proteomes" id="UP000612362">
    <property type="component" value="Unassembled WGS sequence"/>
</dbReference>
<feature type="domain" description="Aminotransferase class V" evidence="5">
    <location>
        <begin position="23"/>
        <end position="385"/>
    </location>
</feature>
<dbReference type="PANTHER" id="PTHR43586:SF24">
    <property type="entry name" value="BLR4730 PROTEIN"/>
    <property type="match status" value="1"/>
</dbReference>
<keyword evidence="6" id="KW-0808">Transferase</keyword>
<name>A0A8J3MRR5_9CHLR</name>
<evidence type="ECO:0000256" key="2">
    <source>
        <dbReference type="ARBA" id="ARBA00022898"/>
    </source>
</evidence>
<keyword evidence="2" id="KW-0663">Pyridoxal phosphate</keyword>
<evidence type="ECO:0000259" key="5">
    <source>
        <dbReference type="Pfam" id="PF00266"/>
    </source>
</evidence>
<evidence type="ECO:0000256" key="3">
    <source>
        <dbReference type="RuleBase" id="RU004075"/>
    </source>
</evidence>
<dbReference type="InterPro" id="IPR020578">
    <property type="entry name" value="Aminotrans_V_PyrdxlP_BS"/>
</dbReference>
<comment type="caution">
    <text evidence="6">The sequence shown here is derived from an EMBL/GenBank/DDBJ whole genome shotgun (WGS) entry which is preliminary data.</text>
</comment>
<evidence type="ECO:0000256" key="4">
    <source>
        <dbReference type="RuleBase" id="RU004504"/>
    </source>
</evidence>
<accession>A0A8J3MRR5</accession>